<evidence type="ECO:0000259" key="13">
    <source>
        <dbReference type="PROSITE" id="PS50972"/>
    </source>
</evidence>
<comment type="caution">
    <text evidence="14">The sequence shown here is derived from an EMBL/GenBank/DDBJ whole genome shotgun (WGS) entry which is preliminary data.</text>
</comment>
<keyword evidence="8 12" id="KW-0479">Metal-binding</keyword>
<dbReference type="AlphaFoldDB" id="A0ABD4T3L1"/>
<evidence type="ECO:0000256" key="11">
    <source>
        <dbReference type="ARBA" id="ARBA00030193"/>
    </source>
</evidence>
<dbReference type="PROSITE" id="PS00792">
    <property type="entry name" value="DHPS_1"/>
    <property type="match status" value="1"/>
</dbReference>
<dbReference type="Proteomes" id="UP000031561">
    <property type="component" value="Unassembled WGS sequence"/>
</dbReference>
<dbReference type="RefSeq" id="WP_250833334.1">
    <property type="nucleotide sequence ID" value="NZ_JTHE03000061.1"/>
</dbReference>
<organism evidence="14 15">
    <name type="scientific">Lyngbya confervoides BDU141951</name>
    <dbReference type="NCBI Taxonomy" id="1574623"/>
    <lineage>
        <taxon>Bacteria</taxon>
        <taxon>Bacillati</taxon>
        <taxon>Cyanobacteriota</taxon>
        <taxon>Cyanophyceae</taxon>
        <taxon>Oscillatoriophycideae</taxon>
        <taxon>Oscillatoriales</taxon>
        <taxon>Microcoleaceae</taxon>
        <taxon>Lyngbya</taxon>
    </lineage>
</organism>
<keyword evidence="7 12" id="KW-0808">Transferase</keyword>
<evidence type="ECO:0000313" key="14">
    <source>
        <dbReference type="EMBL" id="MCM1983406.1"/>
    </source>
</evidence>
<proteinExistence type="inferred from homology"/>
<dbReference type="InterPro" id="IPR000489">
    <property type="entry name" value="Pterin-binding_dom"/>
</dbReference>
<protein>
    <recommendedName>
        <fullName evidence="6 12">Dihydropteroate synthase</fullName>
        <shortName evidence="12">DHPS</shortName>
        <ecNumber evidence="5 12">2.5.1.15</ecNumber>
    </recommendedName>
    <alternativeName>
        <fullName evidence="11 12">Dihydropteroate pyrophosphorylase</fullName>
    </alternativeName>
</protein>
<dbReference type="EC" id="2.5.1.15" evidence="5 12"/>
<evidence type="ECO:0000256" key="4">
    <source>
        <dbReference type="ARBA" id="ARBA00009503"/>
    </source>
</evidence>
<keyword evidence="10 12" id="KW-0289">Folate biosynthesis</keyword>
<feature type="domain" description="Pterin-binding" evidence="13">
    <location>
        <begin position="23"/>
        <end position="278"/>
    </location>
</feature>
<dbReference type="Gene3D" id="3.20.20.20">
    <property type="entry name" value="Dihydropteroate synthase-like"/>
    <property type="match status" value="1"/>
</dbReference>
<dbReference type="NCBIfam" id="TIGR01496">
    <property type="entry name" value="DHPS"/>
    <property type="match status" value="1"/>
</dbReference>
<dbReference type="PANTHER" id="PTHR20941:SF1">
    <property type="entry name" value="FOLIC ACID SYNTHESIS PROTEIN FOL1"/>
    <property type="match status" value="1"/>
</dbReference>
<evidence type="ECO:0000256" key="2">
    <source>
        <dbReference type="ARBA" id="ARBA00001946"/>
    </source>
</evidence>
<comment type="function">
    <text evidence="12">Catalyzes the condensation of para-aminobenzoate (pABA) with 6-hydroxymethyl-7,8-dihydropterin diphosphate (DHPt-PP) to form 7,8-dihydropteroate (H2Pte), the immediate precursor of folate derivatives.</text>
</comment>
<dbReference type="InterPro" id="IPR011005">
    <property type="entry name" value="Dihydropteroate_synth-like_sf"/>
</dbReference>
<evidence type="ECO:0000256" key="9">
    <source>
        <dbReference type="ARBA" id="ARBA00022842"/>
    </source>
</evidence>
<sequence length="291" mass="31573">METTESLSGWAIRGKAFAWGSRTYIMGILNVTPDSFSDGGDFFECDRALVQAQEMRAWDVDIIDIGGQSSRPDADEIPLQAELKRVIPVIQAIRGVDDQTPISIDTTRSEVAQAAIAAGADLINDISGGLEDPRMFSVAAKHQVPMILMHRRGNAKTMQSMTTYGDLVAEVMEFLDQQLQAAVKAGVDRQQLAVDPGIGFAKTFGQNIQLLQSLRRFQRLGAPLLIGTSRKSFIGQILNEPDPKQRVWGTAASCCTAIAQGADILRVHDVPAMTQVSRVADAFWRSGGGVL</sequence>
<dbReference type="GO" id="GO:0046872">
    <property type="term" value="F:metal ion binding"/>
    <property type="evidence" value="ECO:0007669"/>
    <property type="project" value="UniProtKB-KW"/>
</dbReference>
<dbReference type="EMBL" id="JTHE03000061">
    <property type="protein sequence ID" value="MCM1983406.1"/>
    <property type="molecule type" value="Genomic_DNA"/>
</dbReference>
<comment type="similarity">
    <text evidence="4 12">Belongs to the DHPS family.</text>
</comment>
<evidence type="ECO:0000313" key="15">
    <source>
        <dbReference type="Proteomes" id="UP000031561"/>
    </source>
</evidence>
<dbReference type="PROSITE" id="PS50972">
    <property type="entry name" value="PTERIN_BINDING"/>
    <property type="match status" value="1"/>
</dbReference>
<comment type="catalytic activity">
    <reaction evidence="1">
        <text>(7,8-dihydropterin-6-yl)methyl diphosphate + 4-aminobenzoate = 7,8-dihydropteroate + diphosphate</text>
        <dbReference type="Rhea" id="RHEA:19949"/>
        <dbReference type="ChEBI" id="CHEBI:17836"/>
        <dbReference type="ChEBI" id="CHEBI:17839"/>
        <dbReference type="ChEBI" id="CHEBI:33019"/>
        <dbReference type="ChEBI" id="CHEBI:72950"/>
        <dbReference type="EC" id="2.5.1.15"/>
    </reaction>
</comment>
<evidence type="ECO:0000256" key="8">
    <source>
        <dbReference type="ARBA" id="ARBA00022723"/>
    </source>
</evidence>
<dbReference type="SUPFAM" id="SSF51717">
    <property type="entry name" value="Dihydropteroate synthetase-like"/>
    <property type="match status" value="1"/>
</dbReference>
<name>A0ABD4T3L1_9CYAN</name>
<evidence type="ECO:0000256" key="10">
    <source>
        <dbReference type="ARBA" id="ARBA00022909"/>
    </source>
</evidence>
<dbReference type="FunFam" id="3.20.20.20:FF:000006">
    <property type="entry name" value="Dihydropteroate synthase"/>
    <property type="match status" value="1"/>
</dbReference>
<evidence type="ECO:0000256" key="1">
    <source>
        <dbReference type="ARBA" id="ARBA00000012"/>
    </source>
</evidence>
<keyword evidence="9 12" id="KW-0460">Magnesium</keyword>
<gene>
    <name evidence="14" type="primary">folP</name>
    <name evidence="14" type="ORF">QQ91_0011320</name>
</gene>
<dbReference type="Pfam" id="PF00809">
    <property type="entry name" value="Pterin_bind"/>
    <property type="match status" value="1"/>
</dbReference>
<dbReference type="InterPro" id="IPR045031">
    <property type="entry name" value="DHP_synth-like"/>
</dbReference>
<accession>A0ABD4T3L1</accession>
<dbReference type="GO" id="GO:0004156">
    <property type="term" value="F:dihydropteroate synthase activity"/>
    <property type="evidence" value="ECO:0007669"/>
    <property type="project" value="UniProtKB-EC"/>
</dbReference>
<dbReference type="CDD" id="cd00739">
    <property type="entry name" value="DHPS"/>
    <property type="match status" value="1"/>
</dbReference>
<comment type="pathway">
    <text evidence="3 12">Cofactor biosynthesis; tetrahydrofolate biosynthesis; 7,8-dihydrofolate from 2-amino-4-hydroxy-6-hydroxymethyl-7,8-dihydropteridine diphosphate and 4-aminobenzoate: step 1/2.</text>
</comment>
<dbReference type="InterPro" id="IPR006390">
    <property type="entry name" value="DHP_synth_dom"/>
</dbReference>
<evidence type="ECO:0000256" key="12">
    <source>
        <dbReference type="RuleBase" id="RU361205"/>
    </source>
</evidence>
<comment type="cofactor">
    <cofactor evidence="2 12">
        <name>Mg(2+)</name>
        <dbReference type="ChEBI" id="CHEBI:18420"/>
    </cofactor>
</comment>
<dbReference type="PANTHER" id="PTHR20941">
    <property type="entry name" value="FOLATE SYNTHESIS PROTEINS"/>
    <property type="match status" value="1"/>
</dbReference>
<evidence type="ECO:0000256" key="5">
    <source>
        <dbReference type="ARBA" id="ARBA00012458"/>
    </source>
</evidence>
<keyword evidence="15" id="KW-1185">Reference proteome</keyword>
<reference evidence="14 15" key="1">
    <citation type="journal article" date="2015" name="Genome Announc.">
        <title>Draft Genome Sequence of Filamentous Marine Cyanobacterium Lyngbya confervoides Strain BDU141951.</title>
        <authorList>
            <person name="Chandrababunaidu M.M."/>
            <person name="Sen D."/>
            <person name="Tripathy S."/>
        </authorList>
    </citation>
    <scope>NUCLEOTIDE SEQUENCE [LARGE SCALE GENOMIC DNA]</scope>
    <source>
        <strain evidence="14 15">BDU141951</strain>
    </source>
</reference>
<evidence type="ECO:0000256" key="3">
    <source>
        <dbReference type="ARBA" id="ARBA00004763"/>
    </source>
</evidence>
<dbReference type="GO" id="GO:0046656">
    <property type="term" value="P:folic acid biosynthetic process"/>
    <property type="evidence" value="ECO:0007669"/>
    <property type="project" value="UniProtKB-KW"/>
</dbReference>
<evidence type="ECO:0000256" key="6">
    <source>
        <dbReference type="ARBA" id="ARBA00016919"/>
    </source>
</evidence>
<evidence type="ECO:0000256" key="7">
    <source>
        <dbReference type="ARBA" id="ARBA00022679"/>
    </source>
</evidence>